<protein>
    <submittedName>
        <fullName evidence="1">Uncharacterized protein</fullName>
    </submittedName>
</protein>
<dbReference type="EMBL" id="BK014924">
    <property type="protein sequence ID" value="DAD82800.1"/>
    <property type="molecule type" value="Genomic_DNA"/>
</dbReference>
<sequence length="201" mass="23436">MTPRQRRQHQKAVEQAALAPNKRWLGRSVLLTSVQSAWIKSLLTVWGECMGGKTRAEYRLQNRDQFWGKLREEGWCDGQLSRITEALKQARNEGFRGIQAMQRARSILWPVKLSDMIKEAENKDDAEFIELALLKTFNTDDPVYVIGMNYYTTRKKIAELARELQHVAPWLTPEMARERVKWCLQIFQAKAFLVVRESLRG</sequence>
<evidence type="ECO:0000313" key="1">
    <source>
        <dbReference type="EMBL" id="DAD82800.1"/>
    </source>
</evidence>
<organism evidence="1">
    <name type="scientific">Siphoviridae sp. cteRK31</name>
    <dbReference type="NCBI Taxonomy" id="2826405"/>
    <lineage>
        <taxon>Viruses</taxon>
        <taxon>Duplodnaviria</taxon>
        <taxon>Heunggongvirae</taxon>
        <taxon>Uroviricota</taxon>
        <taxon>Caudoviricetes</taxon>
    </lineage>
</organism>
<name>A0A8S5MKQ5_9CAUD</name>
<accession>A0A8S5MKQ5</accession>
<reference evidence="1" key="1">
    <citation type="journal article" date="2021" name="Proc. Natl. Acad. Sci. U.S.A.">
        <title>A Catalog of Tens of Thousands of Viruses from Human Metagenomes Reveals Hidden Associations with Chronic Diseases.</title>
        <authorList>
            <person name="Tisza M.J."/>
            <person name="Buck C.B."/>
        </authorList>
    </citation>
    <scope>NUCLEOTIDE SEQUENCE</scope>
    <source>
        <strain evidence="1">CteRK31</strain>
    </source>
</reference>
<proteinExistence type="predicted"/>